<keyword evidence="4" id="KW-1185">Reference proteome</keyword>
<evidence type="ECO:0000313" key="4">
    <source>
        <dbReference type="Proteomes" id="UP000260812"/>
    </source>
</evidence>
<organism evidence="3 5">
    <name type="scientific">Eisenbergiella massiliensis</name>
    <dbReference type="NCBI Taxonomy" id="1720294"/>
    <lineage>
        <taxon>Bacteria</taxon>
        <taxon>Bacillati</taxon>
        <taxon>Bacillota</taxon>
        <taxon>Clostridia</taxon>
        <taxon>Lachnospirales</taxon>
        <taxon>Lachnospiraceae</taxon>
        <taxon>Eisenbergiella</taxon>
    </lineage>
</organism>
<proteinExistence type="predicted"/>
<keyword evidence="3" id="KW-0378">Hydrolase</keyword>
<dbReference type="RefSeq" id="WP_021636398.1">
    <property type="nucleotide sequence ID" value="NZ_CALBAU010000094.1"/>
</dbReference>
<evidence type="ECO:0000313" key="5">
    <source>
        <dbReference type="Proteomes" id="UP000261166"/>
    </source>
</evidence>
<gene>
    <name evidence="3" type="ORF">DWY69_14575</name>
    <name evidence="2" type="ORF">DXC51_17255</name>
</gene>
<dbReference type="InterPro" id="IPR042047">
    <property type="entry name" value="SleB_dom1"/>
</dbReference>
<dbReference type="GeneID" id="86051996"/>
<dbReference type="AlphaFoldDB" id="A0A3E3IVG6"/>
<dbReference type="EMBL" id="QVLV01000012">
    <property type="protein sequence ID" value="RGE58243.1"/>
    <property type="molecule type" value="Genomic_DNA"/>
</dbReference>
<dbReference type="OrthoDB" id="9785345at2"/>
<reference evidence="3 5" key="1">
    <citation type="submission" date="2018-08" db="EMBL/GenBank/DDBJ databases">
        <title>A genome reference for cultivated species of the human gut microbiota.</title>
        <authorList>
            <person name="Zou Y."/>
            <person name="Xue W."/>
            <person name="Luo G."/>
        </authorList>
    </citation>
    <scope>NUCLEOTIDE SEQUENCE [LARGE SCALE GENOMIC DNA]</scope>
    <source>
        <strain evidence="3 5">AF26-4BH</strain>
        <strain evidence="2">TF05-5AC</strain>
    </source>
</reference>
<name>A0A3E3IVG6_9FIRM</name>
<protein>
    <submittedName>
        <fullName evidence="3">Cell wall hydrolase</fullName>
    </submittedName>
</protein>
<accession>A0A3E3IVG6</accession>
<dbReference type="Proteomes" id="UP000260812">
    <property type="component" value="Unassembled WGS sequence"/>
</dbReference>
<sequence>MQYKKYGLVLLLSNLLVVTAWLCVRGVEINTIASRQAFRASVMEDIADFQETSVSTVVQAASSDQRVIHCGVLEKKPVYQLNDADYEALLKIVEAEAGGEDENGKLLVANVVLNRVNSNIFPDTVTGVVYQKEFGVCQFSPVSDGRINRVRVSEETRRAVERAVYGEDISQGALYFVARRAVAPDRMQWFDNHLTWLFAYGGHEFFGS</sequence>
<dbReference type="InterPro" id="IPR011105">
    <property type="entry name" value="Cell_wall_hydrolase_SleB"/>
</dbReference>
<evidence type="ECO:0000313" key="3">
    <source>
        <dbReference type="EMBL" id="RGE71065.1"/>
    </source>
</evidence>
<dbReference type="Proteomes" id="UP000261166">
    <property type="component" value="Unassembled WGS sequence"/>
</dbReference>
<dbReference type="GeneID" id="97988569"/>
<comment type="caution">
    <text evidence="3">The sequence shown here is derived from an EMBL/GenBank/DDBJ whole genome shotgun (WGS) entry which is preliminary data.</text>
</comment>
<dbReference type="EMBL" id="QVLU01000012">
    <property type="protein sequence ID" value="RGE71065.1"/>
    <property type="molecule type" value="Genomic_DNA"/>
</dbReference>
<evidence type="ECO:0000259" key="1">
    <source>
        <dbReference type="Pfam" id="PF07486"/>
    </source>
</evidence>
<evidence type="ECO:0000313" key="2">
    <source>
        <dbReference type="EMBL" id="RGE58243.1"/>
    </source>
</evidence>
<dbReference type="Pfam" id="PF07486">
    <property type="entry name" value="Hydrolase_2"/>
    <property type="match status" value="1"/>
</dbReference>
<dbReference type="Gene3D" id="1.10.10.2520">
    <property type="entry name" value="Cell wall hydrolase SleB, domain 1"/>
    <property type="match status" value="1"/>
</dbReference>
<dbReference type="GO" id="GO:0016787">
    <property type="term" value="F:hydrolase activity"/>
    <property type="evidence" value="ECO:0007669"/>
    <property type="project" value="UniProtKB-KW"/>
</dbReference>
<feature type="domain" description="Cell wall hydrolase SleB" evidence="1">
    <location>
        <begin position="99"/>
        <end position="206"/>
    </location>
</feature>